<dbReference type="RefSeq" id="WP_184793066.1">
    <property type="nucleotide sequence ID" value="NZ_BONT01000117.1"/>
</dbReference>
<evidence type="ECO:0000313" key="2">
    <source>
        <dbReference type="Proteomes" id="UP000548476"/>
    </source>
</evidence>
<dbReference type="AlphaFoldDB" id="A0A841FW24"/>
<reference evidence="1 2" key="1">
    <citation type="submission" date="2020-08" db="EMBL/GenBank/DDBJ databases">
        <title>Genomic Encyclopedia of Type Strains, Phase IV (KMG-IV): sequencing the most valuable type-strain genomes for metagenomic binning, comparative biology and taxonomic classification.</title>
        <authorList>
            <person name="Goeker M."/>
        </authorList>
    </citation>
    <scope>NUCLEOTIDE SEQUENCE [LARGE SCALE GENOMIC DNA]</scope>
    <source>
        <strain evidence="1 2">YIM 65646</strain>
    </source>
</reference>
<dbReference type="Proteomes" id="UP000548476">
    <property type="component" value="Unassembled WGS sequence"/>
</dbReference>
<keyword evidence="2" id="KW-1185">Reference proteome</keyword>
<evidence type="ECO:0000313" key="1">
    <source>
        <dbReference type="EMBL" id="MBB6039994.1"/>
    </source>
</evidence>
<gene>
    <name evidence="1" type="ORF">HNR73_007893</name>
</gene>
<evidence type="ECO:0008006" key="3">
    <source>
        <dbReference type="Google" id="ProtNLM"/>
    </source>
</evidence>
<organism evidence="1 2">
    <name type="scientific">Phytomonospora endophytica</name>
    <dbReference type="NCBI Taxonomy" id="714109"/>
    <lineage>
        <taxon>Bacteria</taxon>
        <taxon>Bacillati</taxon>
        <taxon>Actinomycetota</taxon>
        <taxon>Actinomycetes</taxon>
        <taxon>Micromonosporales</taxon>
        <taxon>Micromonosporaceae</taxon>
        <taxon>Phytomonospora</taxon>
    </lineage>
</organism>
<comment type="caution">
    <text evidence="1">The sequence shown here is derived from an EMBL/GenBank/DDBJ whole genome shotgun (WGS) entry which is preliminary data.</text>
</comment>
<proteinExistence type="predicted"/>
<protein>
    <recommendedName>
        <fullName evidence="3">MalT-like TPR region domain-containing protein</fullName>
    </recommendedName>
</protein>
<dbReference type="EMBL" id="JACHGT010000029">
    <property type="protein sequence ID" value="MBB6039994.1"/>
    <property type="molecule type" value="Genomic_DNA"/>
</dbReference>
<name>A0A841FW24_9ACTN</name>
<accession>A0A841FW24</accession>
<sequence>MAHAFFDLGRLEQAHRQAVDSIALLKPSRVRHLAMENALAAAALARSAHLDEGCHLARQAVVHAARTVSFRSQHRIAIMFAEFHPYSDTRLVRDLRDFAHVTFESLALTT</sequence>